<name>D7MVE9_ARALL</name>
<evidence type="ECO:0000313" key="2">
    <source>
        <dbReference type="EMBL" id="EFH39438.1"/>
    </source>
</evidence>
<gene>
    <name evidence="2" type="ORF">ARALYDRAFT_683059</name>
</gene>
<dbReference type="AlphaFoldDB" id="D7MVE9"/>
<dbReference type="Proteomes" id="UP000008694">
    <property type="component" value="Unassembled WGS sequence"/>
</dbReference>
<dbReference type="Gramene" id="Al_scaffold_0009_97">
    <property type="protein sequence ID" value="Al_scaffold_0009_97"/>
    <property type="gene ID" value="Al_scaffold_0009_97"/>
</dbReference>
<proteinExistence type="predicted"/>
<keyword evidence="3" id="KW-1185">Reference proteome</keyword>
<evidence type="ECO:0000313" key="3">
    <source>
        <dbReference type="Proteomes" id="UP000008694"/>
    </source>
</evidence>
<accession>D7MVE9</accession>
<dbReference type="HOGENOM" id="CLU_2515728_0_0_1"/>
<dbReference type="EMBL" id="GL348721">
    <property type="protein sequence ID" value="EFH39438.1"/>
    <property type="molecule type" value="Genomic_DNA"/>
</dbReference>
<sequence length="85" mass="10035">MERRKLKRIHESFIKERDLFLPRTDRNRDEEMKRESEYEAKTNTNVRLRYTELEKHGGTIAGGGQKSKKRQELSQGLPFLAKESG</sequence>
<organism evidence="3">
    <name type="scientific">Arabidopsis lyrata subsp. lyrata</name>
    <name type="common">Lyre-leaved rock-cress</name>
    <dbReference type="NCBI Taxonomy" id="81972"/>
    <lineage>
        <taxon>Eukaryota</taxon>
        <taxon>Viridiplantae</taxon>
        <taxon>Streptophyta</taxon>
        <taxon>Embryophyta</taxon>
        <taxon>Tracheophyta</taxon>
        <taxon>Spermatophyta</taxon>
        <taxon>Magnoliopsida</taxon>
        <taxon>eudicotyledons</taxon>
        <taxon>Gunneridae</taxon>
        <taxon>Pentapetalae</taxon>
        <taxon>rosids</taxon>
        <taxon>malvids</taxon>
        <taxon>Brassicales</taxon>
        <taxon>Brassicaceae</taxon>
        <taxon>Camelineae</taxon>
        <taxon>Arabidopsis</taxon>
    </lineage>
</organism>
<protein>
    <submittedName>
        <fullName evidence="2">Predicted protein</fullName>
    </submittedName>
</protein>
<feature type="region of interest" description="Disordered" evidence="1">
    <location>
        <begin position="57"/>
        <end position="85"/>
    </location>
</feature>
<reference evidence="3" key="1">
    <citation type="journal article" date="2011" name="Nat. Genet.">
        <title>The Arabidopsis lyrata genome sequence and the basis of rapid genome size change.</title>
        <authorList>
            <person name="Hu T.T."/>
            <person name="Pattyn P."/>
            <person name="Bakker E.G."/>
            <person name="Cao J."/>
            <person name="Cheng J.-F."/>
            <person name="Clark R.M."/>
            <person name="Fahlgren N."/>
            <person name="Fawcett J.A."/>
            <person name="Grimwood J."/>
            <person name="Gundlach H."/>
            <person name="Haberer G."/>
            <person name="Hollister J.D."/>
            <person name="Ossowski S."/>
            <person name="Ottilar R.P."/>
            <person name="Salamov A.A."/>
            <person name="Schneeberger K."/>
            <person name="Spannagl M."/>
            <person name="Wang X."/>
            <person name="Yang L."/>
            <person name="Nasrallah M.E."/>
            <person name="Bergelson J."/>
            <person name="Carrington J.C."/>
            <person name="Gaut B.S."/>
            <person name="Schmutz J."/>
            <person name="Mayer K.F.X."/>
            <person name="Van de Peer Y."/>
            <person name="Grigoriev I.V."/>
            <person name="Nordborg M."/>
            <person name="Weigel D."/>
            <person name="Guo Y.-L."/>
        </authorList>
    </citation>
    <scope>NUCLEOTIDE SEQUENCE [LARGE SCALE GENOMIC DNA]</scope>
    <source>
        <strain evidence="3">cv. MN47</strain>
    </source>
</reference>
<evidence type="ECO:0000256" key="1">
    <source>
        <dbReference type="SAM" id="MobiDB-lite"/>
    </source>
</evidence>